<sequence>SVAFSPNSQRLASGSGDETIKIWDPTSGQCLQTLEGHGDSVRSVAFLRARGAVTPKYTRLFLPAENRFCAAFSAGKKSTYSALFLPVERVRTYS</sequence>
<keyword evidence="1 3" id="KW-0853">WD repeat</keyword>
<evidence type="ECO:0008006" key="7">
    <source>
        <dbReference type="Google" id="ProtNLM"/>
    </source>
</evidence>
<dbReference type="PANTHER" id="PTHR19848:SF8">
    <property type="entry name" value="F-BOX AND WD REPEAT DOMAIN CONTAINING 7"/>
    <property type="match status" value="1"/>
</dbReference>
<feature type="compositionally biased region" description="Polar residues" evidence="4">
    <location>
        <begin position="1"/>
        <end position="12"/>
    </location>
</feature>
<dbReference type="PANTHER" id="PTHR19848">
    <property type="entry name" value="WD40 REPEAT PROTEIN"/>
    <property type="match status" value="1"/>
</dbReference>
<reference evidence="5" key="1">
    <citation type="journal article" date="2023" name="Mol. Phylogenet. Evol.">
        <title>Genome-scale phylogeny and comparative genomics of the fungal order Sordariales.</title>
        <authorList>
            <person name="Hensen N."/>
            <person name="Bonometti L."/>
            <person name="Westerberg I."/>
            <person name="Brannstrom I.O."/>
            <person name="Guillou S."/>
            <person name="Cros-Aarteil S."/>
            <person name="Calhoun S."/>
            <person name="Haridas S."/>
            <person name="Kuo A."/>
            <person name="Mondo S."/>
            <person name="Pangilinan J."/>
            <person name="Riley R."/>
            <person name="LaButti K."/>
            <person name="Andreopoulos B."/>
            <person name="Lipzen A."/>
            <person name="Chen C."/>
            <person name="Yan M."/>
            <person name="Daum C."/>
            <person name="Ng V."/>
            <person name="Clum A."/>
            <person name="Steindorff A."/>
            <person name="Ohm R.A."/>
            <person name="Martin F."/>
            <person name="Silar P."/>
            <person name="Natvig D.O."/>
            <person name="Lalanne C."/>
            <person name="Gautier V."/>
            <person name="Ament-Velasquez S.L."/>
            <person name="Kruys A."/>
            <person name="Hutchinson M.I."/>
            <person name="Powell A.J."/>
            <person name="Barry K."/>
            <person name="Miller A.N."/>
            <person name="Grigoriev I.V."/>
            <person name="Debuchy R."/>
            <person name="Gladieux P."/>
            <person name="Hiltunen Thoren M."/>
            <person name="Johannesson H."/>
        </authorList>
    </citation>
    <scope>NUCLEOTIDE SEQUENCE</scope>
    <source>
        <strain evidence="5">SMH4131-1</strain>
    </source>
</reference>
<dbReference type="AlphaFoldDB" id="A0AAE0MAC5"/>
<evidence type="ECO:0000256" key="4">
    <source>
        <dbReference type="SAM" id="MobiDB-lite"/>
    </source>
</evidence>
<gene>
    <name evidence="5" type="ORF">B0T19DRAFT_465077</name>
</gene>
<organism evidence="5 6">
    <name type="scientific">Cercophora scortea</name>
    <dbReference type="NCBI Taxonomy" id="314031"/>
    <lineage>
        <taxon>Eukaryota</taxon>
        <taxon>Fungi</taxon>
        <taxon>Dikarya</taxon>
        <taxon>Ascomycota</taxon>
        <taxon>Pezizomycotina</taxon>
        <taxon>Sordariomycetes</taxon>
        <taxon>Sordariomycetidae</taxon>
        <taxon>Sordariales</taxon>
        <taxon>Lasiosphaeriaceae</taxon>
        <taxon>Cercophora</taxon>
    </lineage>
</organism>
<reference evidence="5" key="2">
    <citation type="submission" date="2023-06" db="EMBL/GenBank/DDBJ databases">
        <authorList>
            <consortium name="Lawrence Berkeley National Laboratory"/>
            <person name="Haridas S."/>
            <person name="Hensen N."/>
            <person name="Bonometti L."/>
            <person name="Westerberg I."/>
            <person name="Brannstrom I.O."/>
            <person name="Guillou S."/>
            <person name="Cros-Aarteil S."/>
            <person name="Calhoun S."/>
            <person name="Kuo A."/>
            <person name="Mondo S."/>
            <person name="Pangilinan J."/>
            <person name="Riley R."/>
            <person name="Labutti K."/>
            <person name="Andreopoulos B."/>
            <person name="Lipzen A."/>
            <person name="Chen C."/>
            <person name="Yanf M."/>
            <person name="Daum C."/>
            <person name="Ng V."/>
            <person name="Clum A."/>
            <person name="Steindorff A."/>
            <person name="Ohm R."/>
            <person name="Martin F."/>
            <person name="Silar P."/>
            <person name="Natvig D."/>
            <person name="Lalanne C."/>
            <person name="Gautier V."/>
            <person name="Ament-Velasquez S.L."/>
            <person name="Kruys A."/>
            <person name="Hutchinson M.I."/>
            <person name="Powell A.J."/>
            <person name="Barry K."/>
            <person name="Miller A.N."/>
            <person name="Grigoriev I.V."/>
            <person name="Debuchy R."/>
            <person name="Gladieux P."/>
            <person name="Thoren M.H."/>
            <person name="Johannesson H."/>
        </authorList>
    </citation>
    <scope>NUCLEOTIDE SEQUENCE</scope>
    <source>
        <strain evidence="5">SMH4131-1</strain>
    </source>
</reference>
<feature type="non-terminal residue" evidence="5">
    <location>
        <position position="1"/>
    </location>
</feature>
<dbReference type="InterPro" id="IPR001680">
    <property type="entry name" value="WD40_rpt"/>
</dbReference>
<evidence type="ECO:0000313" key="5">
    <source>
        <dbReference type="EMBL" id="KAK3324830.1"/>
    </source>
</evidence>
<dbReference type="EMBL" id="JAUEPO010000004">
    <property type="protein sequence ID" value="KAK3324830.1"/>
    <property type="molecule type" value="Genomic_DNA"/>
</dbReference>
<dbReference type="PROSITE" id="PS50294">
    <property type="entry name" value="WD_REPEATS_REGION"/>
    <property type="match status" value="1"/>
</dbReference>
<dbReference type="Pfam" id="PF00400">
    <property type="entry name" value="WD40"/>
    <property type="match status" value="2"/>
</dbReference>
<dbReference type="Gene3D" id="2.130.10.10">
    <property type="entry name" value="YVTN repeat-like/Quinoprotein amine dehydrogenase"/>
    <property type="match status" value="1"/>
</dbReference>
<feature type="repeat" description="WD" evidence="3">
    <location>
        <begin position="1"/>
        <end position="33"/>
    </location>
</feature>
<keyword evidence="2" id="KW-0677">Repeat</keyword>
<proteinExistence type="predicted"/>
<evidence type="ECO:0000256" key="3">
    <source>
        <dbReference type="PROSITE-ProRule" id="PRU00221"/>
    </source>
</evidence>
<accession>A0AAE0MAC5</accession>
<protein>
    <recommendedName>
        <fullName evidence="7">WD40 repeat-like protein</fullName>
    </recommendedName>
</protein>
<evidence type="ECO:0000313" key="6">
    <source>
        <dbReference type="Proteomes" id="UP001286456"/>
    </source>
</evidence>
<name>A0AAE0MAC5_9PEZI</name>
<dbReference type="PROSITE" id="PS50082">
    <property type="entry name" value="WD_REPEATS_2"/>
    <property type="match status" value="1"/>
</dbReference>
<dbReference type="SUPFAM" id="SSF50978">
    <property type="entry name" value="WD40 repeat-like"/>
    <property type="match status" value="1"/>
</dbReference>
<keyword evidence="6" id="KW-1185">Reference proteome</keyword>
<feature type="non-terminal residue" evidence="5">
    <location>
        <position position="94"/>
    </location>
</feature>
<dbReference type="Proteomes" id="UP001286456">
    <property type="component" value="Unassembled WGS sequence"/>
</dbReference>
<comment type="caution">
    <text evidence="5">The sequence shown here is derived from an EMBL/GenBank/DDBJ whole genome shotgun (WGS) entry which is preliminary data.</text>
</comment>
<dbReference type="InterPro" id="IPR036322">
    <property type="entry name" value="WD40_repeat_dom_sf"/>
</dbReference>
<evidence type="ECO:0000256" key="2">
    <source>
        <dbReference type="ARBA" id="ARBA00022737"/>
    </source>
</evidence>
<feature type="region of interest" description="Disordered" evidence="4">
    <location>
        <begin position="1"/>
        <end position="20"/>
    </location>
</feature>
<evidence type="ECO:0000256" key="1">
    <source>
        <dbReference type="ARBA" id="ARBA00022574"/>
    </source>
</evidence>
<dbReference type="InterPro" id="IPR015943">
    <property type="entry name" value="WD40/YVTN_repeat-like_dom_sf"/>
</dbReference>